<dbReference type="Proteomes" id="UP000235965">
    <property type="component" value="Unassembled WGS sequence"/>
</dbReference>
<dbReference type="EMBL" id="NEVH01012087">
    <property type="protein sequence ID" value="PNF30718.1"/>
    <property type="molecule type" value="Genomic_DNA"/>
</dbReference>
<dbReference type="AlphaFoldDB" id="A0A2J7QQ56"/>
<keyword evidence="2" id="KW-1185">Reference proteome</keyword>
<comment type="caution">
    <text evidence="1">The sequence shown here is derived from an EMBL/GenBank/DDBJ whole genome shotgun (WGS) entry which is preliminary data.</text>
</comment>
<reference evidence="1 2" key="1">
    <citation type="submission" date="2017-12" db="EMBL/GenBank/DDBJ databases">
        <title>Hemimetabolous genomes reveal molecular basis of termite eusociality.</title>
        <authorList>
            <person name="Harrison M.C."/>
            <person name="Jongepier E."/>
            <person name="Robertson H.M."/>
            <person name="Arning N."/>
            <person name="Bitard-Feildel T."/>
            <person name="Chao H."/>
            <person name="Childers C.P."/>
            <person name="Dinh H."/>
            <person name="Doddapaneni H."/>
            <person name="Dugan S."/>
            <person name="Gowin J."/>
            <person name="Greiner C."/>
            <person name="Han Y."/>
            <person name="Hu H."/>
            <person name="Hughes D.S.T."/>
            <person name="Huylmans A.-K."/>
            <person name="Kemena C."/>
            <person name="Kremer L.P.M."/>
            <person name="Lee S.L."/>
            <person name="Lopez-Ezquerra A."/>
            <person name="Mallet L."/>
            <person name="Monroy-Kuhn J.M."/>
            <person name="Moser A."/>
            <person name="Murali S.C."/>
            <person name="Muzny D.M."/>
            <person name="Otani S."/>
            <person name="Piulachs M.-D."/>
            <person name="Poelchau M."/>
            <person name="Qu J."/>
            <person name="Schaub F."/>
            <person name="Wada-Katsumata A."/>
            <person name="Worley K.C."/>
            <person name="Xie Q."/>
            <person name="Ylla G."/>
            <person name="Poulsen M."/>
            <person name="Gibbs R.A."/>
            <person name="Schal C."/>
            <person name="Richards S."/>
            <person name="Belles X."/>
            <person name="Korb J."/>
            <person name="Bornberg-Bauer E."/>
        </authorList>
    </citation>
    <scope>NUCLEOTIDE SEQUENCE [LARGE SCALE GENOMIC DNA]</scope>
    <source>
        <tissue evidence="1">Whole body</tissue>
    </source>
</reference>
<gene>
    <name evidence="1" type="ORF">B7P43_G06082</name>
</gene>
<name>A0A2J7QQ56_9NEOP</name>
<evidence type="ECO:0000313" key="1">
    <source>
        <dbReference type="EMBL" id="PNF30718.1"/>
    </source>
</evidence>
<accession>A0A2J7QQ56</accession>
<organism evidence="1 2">
    <name type="scientific">Cryptotermes secundus</name>
    <dbReference type="NCBI Taxonomy" id="105785"/>
    <lineage>
        <taxon>Eukaryota</taxon>
        <taxon>Metazoa</taxon>
        <taxon>Ecdysozoa</taxon>
        <taxon>Arthropoda</taxon>
        <taxon>Hexapoda</taxon>
        <taxon>Insecta</taxon>
        <taxon>Pterygota</taxon>
        <taxon>Neoptera</taxon>
        <taxon>Polyneoptera</taxon>
        <taxon>Dictyoptera</taxon>
        <taxon>Blattodea</taxon>
        <taxon>Blattoidea</taxon>
        <taxon>Termitoidae</taxon>
        <taxon>Kalotermitidae</taxon>
        <taxon>Cryptotermitinae</taxon>
        <taxon>Cryptotermes</taxon>
    </lineage>
</organism>
<protein>
    <submittedName>
        <fullName evidence="1">Uncharacterized protein</fullName>
    </submittedName>
</protein>
<sequence>MCRRSFDQFSSTIWVFQLTHIQSPVPPGAALVWLVPLQGSGHAAAPSICLTPEAGLFHHHSAESVGLVVQSFHGVVQLVRYLGGVDFLEIVQYPHFVLLVEIPVHLEFDEIVQIVRFEFLGSLQIRDSAQPVVCLGVGALVVRCLVVRSDFVESLQIHDSAQPVVCLGVGVLVVQYLVVHSDFVESLQIYDSAQPVVCLGVRALVVHSDFVESLQIYDSAQPVVCLGVRALVVHSDFV</sequence>
<evidence type="ECO:0000313" key="2">
    <source>
        <dbReference type="Proteomes" id="UP000235965"/>
    </source>
</evidence>
<proteinExistence type="predicted"/>